<dbReference type="GO" id="GO:0016810">
    <property type="term" value="F:hydrolase activity, acting on carbon-nitrogen (but not peptide) bonds"/>
    <property type="evidence" value="ECO:0007669"/>
    <property type="project" value="InterPro"/>
</dbReference>
<evidence type="ECO:0000313" key="2">
    <source>
        <dbReference type="EMBL" id="KKM02142.1"/>
    </source>
</evidence>
<feature type="domain" description="NodB homology" evidence="1">
    <location>
        <begin position="42"/>
        <end position="234"/>
    </location>
</feature>
<accession>A0A0F9HG51</accession>
<dbReference type="SUPFAM" id="SSF88713">
    <property type="entry name" value="Glycoside hydrolase/deacetylase"/>
    <property type="match status" value="1"/>
</dbReference>
<dbReference type="Pfam" id="PF01522">
    <property type="entry name" value="Polysacc_deac_1"/>
    <property type="match status" value="1"/>
</dbReference>
<comment type="caution">
    <text evidence="2">The sequence shown here is derived from an EMBL/GenBank/DDBJ whole genome shotgun (WGS) entry which is preliminary data.</text>
</comment>
<dbReference type="GO" id="GO:0005975">
    <property type="term" value="P:carbohydrate metabolic process"/>
    <property type="evidence" value="ECO:0007669"/>
    <property type="project" value="InterPro"/>
</dbReference>
<dbReference type="PROSITE" id="PS51677">
    <property type="entry name" value="NODB"/>
    <property type="match status" value="1"/>
</dbReference>
<protein>
    <recommendedName>
        <fullName evidence="1">NodB homology domain-containing protein</fullName>
    </recommendedName>
</protein>
<proteinExistence type="predicted"/>
<dbReference type="InterPro" id="IPR002509">
    <property type="entry name" value="NODB_dom"/>
</dbReference>
<dbReference type="AlphaFoldDB" id="A0A0F9HG51"/>
<dbReference type="Gene3D" id="3.20.20.370">
    <property type="entry name" value="Glycoside hydrolase/deacetylase"/>
    <property type="match status" value="1"/>
</dbReference>
<evidence type="ECO:0000259" key="1">
    <source>
        <dbReference type="PROSITE" id="PS51677"/>
    </source>
</evidence>
<dbReference type="InterPro" id="IPR011330">
    <property type="entry name" value="Glyco_hydro/deAcase_b/a-brl"/>
</dbReference>
<organism evidence="2">
    <name type="scientific">marine sediment metagenome</name>
    <dbReference type="NCBI Taxonomy" id="412755"/>
    <lineage>
        <taxon>unclassified sequences</taxon>
        <taxon>metagenomes</taxon>
        <taxon>ecological metagenomes</taxon>
    </lineage>
</organism>
<dbReference type="PANTHER" id="PTHR10587">
    <property type="entry name" value="GLYCOSYL TRANSFERASE-RELATED"/>
    <property type="match status" value="1"/>
</dbReference>
<dbReference type="EMBL" id="LAZR01017013">
    <property type="protein sequence ID" value="KKM02142.1"/>
    <property type="molecule type" value="Genomic_DNA"/>
</dbReference>
<sequence>MNRRDFIGLAGKSMAALMVPRMAISQSPWKDAVLYRHDTRWPVVSLTIDDGFSLSHLETATDLCIKYGFDATFFLNGHGLLALGENLEFLDRWHKAGFTFSYHSRFHLWEDRNWSRREWDDDFWKWWNLGQKSLGTRVFFSRWKPYARAPFGAFYDPFLEMCEDNMLIPYGWSSDPQDWARNIMPKRGDIVLLHARPQDWHQFKWLSENWHEPVVSLPKLRQLERLTEAGFGYIPRSFYG</sequence>
<dbReference type="CDD" id="cd10917">
    <property type="entry name" value="CE4_NodB_like_6s_7s"/>
    <property type="match status" value="1"/>
</dbReference>
<gene>
    <name evidence="2" type="ORF">LCGC14_1787410</name>
</gene>
<name>A0A0F9HG51_9ZZZZ</name>
<dbReference type="InterPro" id="IPR050248">
    <property type="entry name" value="Polysacc_deacetylase_ArnD"/>
</dbReference>
<reference evidence="2" key="1">
    <citation type="journal article" date="2015" name="Nature">
        <title>Complex archaea that bridge the gap between prokaryotes and eukaryotes.</title>
        <authorList>
            <person name="Spang A."/>
            <person name="Saw J.H."/>
            <person name="Jorgensen S.L."/>
            <person name="Zaremba-Niedzwiedzka K."/>
            <person name="Martijn J."/>
            <person name="Lind A.E."/>
            <person name="van Eijk R."/>
            <person name="Schleper C."/>
            <person name="Guy L."/>
            <person name="Ettema T.J."/>
        </authorList>
    </citation>
    <scope>NUCLEOTIDE SEQUENCE</scope>
</reference>